<dbReference type="Ensembl" id="ENSSMRT00000012523.1">
    <property type="protein sequence ID" value="ENSSMRP00000010749.1"/>
    <property type="gene ID" value="ENSSMRG00000008505.1"/>
</dbReference>
<keyword evidence="7" id="KW-1185">Reference proteome</keyword>
<dbReference type="GeneTree" id="ENSGT00910000144227"/>
<name>A0A8D0BNT2_SALMN</name>
<dbReference type="InterPro" id="IPR000289">
    <property type="entry name" value="Ribosomal_eS28"/>
</dbReference>
<dbReference type="InterPro" id="IPR012340">
    <property type="entry name" value="NA-bd_OB-fold"/>
</dbReference>
<evidence type="ECO:0000313" key="6">
    <source>
        <dbReference type="Ensembl" id="ENSSMRP00000010749.1"/>
    </source>
</evidence>
<organism evidence="6 7">
    <name type="scientific">Salvator merianae</name>
    <name type="common">Argentine black and white tegu</name>
    <name type="synonym">Tupinambis merianae</name>
    <dbReference type="NCBI Taxonomy" id="96440"/>
    <lineage>
        <taxon>Eukaryota</taxon>
        <taxon>Metazoa</taxon>
        <taxon>Chordata</taxon>
        <taxon>Craniata</taxon>
        <taxon>Vertebrata</taxon>
        <taxon>Euteleostomi</taxon>
        <taxon>Lepidosauria</taxon>
        <taxon>Squamata</taxon>
        <taxon>Bifurcata</taxon>
        <taxon>Unidentata</taxon>
        <taxon>Episquamata</taxon>
        <taxon>Laterata</taxon>
        <taxon>Teiioidea</taxon>
        <taxon>Teiidae</taxon>
        <taxon>Salvator</taxon>
    </lineage>
</organism>
<evidence type="ECO:0000256" key="4">
    <source>
        <dbReference type="ARBA" id="ARBA00035146"/>
    </source>
</evidence>
<dbReference type="PANTHER" id="PTHR10769:SF3">
    <property type="entry name" value="SMALL RIBOSOMAL SUBUNIT PROTEIN ES28"/>
    <property type="match status" value="1"/>
</dbReference>
<reference evidence="6" key="2">
    <citation type="submission" date="2025-09" db="UniProtKB">
        <authorList>
            <consortium name="Ensembl"/>
        </authorList>
    </citation>
    <scope>IDENTIFICATION</scope>
</reference>
<dbReference type="Proteomes" id="UP000694421">
    <property type="component" value="Unplaced"/>
</dbReference>
<keyword evidence="2" id="KW-0689">Ribosomal protein</keyword>
<proteinExistence type="inferred from homology"/>
<dbReference type="PANTHER" id="PTHR10769">
    <property type="entry name" value="40S RIBOSOMAL PROTEIN S28"/>
    <property type="match status" value="1"/>
</dbReference>
<dbReference type="GO" id="GO:0022627">
    <property type="term" value="C:cytosolic small ribosomal subunit"/>
    <property type="evidence" value="ECO:0007669"/>
    <property type="project" value="TreeGrafter"/>
</dbReference>
<reference evidence="6" key="1">
    <citation type="submission" date="2025-08" db="UniProtKB">
        <authorList>
            <consortium name="Ensembl"/>
        </authorList>
    </citation>
    <scope>IDENTIFICATION</scope>
</reference>
<evidence type="ECO:0000313" key="7">
    <source>
        <dbReference type="Proteomes" id="UP000694421"/>
    </source>
</evidence>
<sequence length="56" mass="6561">MDTSCVQFIKLVRVTKVPMEFMDDTSHSIFRNVKGPVQEGEVLTLLELEHETRRLR</sequence>
<keyword evidence="3" id="KW-0687">Ribonucleoprotein</keyword>
<evidence type="ECO:0000256" key="2">
    <source>
        <dbReference type="ARBA" id="ARBA00022980"/>
    </source>
</evidence>
<dbReference type="Pfam" id="PF01200">
    <property type="entry name" value="Ribosomal_S28e"/>
    <property type="match status" value="1"/>
</dbReference>
<dbReference type="Gene3D" id="2.40.50.140">
    <property type="entry name" value="Nucleic acid-binding proteins"/>
    <property type="match status" value="1"/>
</dbReference>
<accession>A0A8D0BNT2</accession>
<dbReference type="GO" id="GO:0006412">
    <property type="term" value="P:translation"/>
    <property type="evidence" value="ECO:0007669"/>
    <property type="project" value="InterPro"/>
</dbReference>
<evidence type="ECO:0000256" key="3">
    <source>
        <dbReference type="ARBA" id="ARBA00023274"/>
    </source>
</evidence>
<dbReference type="SUPFAM" id="SSF50249">
    <property type="entry name" value="Nucleic acid-binding proteins"/>
    <property type="match status" value="1"/>
</dbReference>
<dbReference type="GO" id="GO:0000028">
    <property type="term" value="P:ribosomal small subunit assembly"/>
    <property type="evidence" value="ECO:0007669"/>
    <property type="project" value="TreeGrafter"/>
</dbReference>
<dbReference type="GO" id="GO:0030490">
    <property type="term" value="P:maturation of SSU-rRNA"/>
    <property type="evidence" value="ECO:0007669"/>
    <property type="project" value="TreeGrafter"/>
</dbReference>
<dbReference type="GO" id="GO:0003735">
    <property type="term" value="F:structural constituent of ribosome"/>
    <property type="evidence" value="ECO:0007669"/>
    <property type="project" value="InterPro"/>
</dbReference>
<evidence type="ECO:0000256" key="5">
    <source>
        <dbReference type="ARBA" id="ARBA00035453"/>
    </source>
</evidence>
<comment type="similarity">
    <text evidence="1">Belongs to the eukaryotic ribosomal protein eS28 family.</text>
</comment>
<dbReference type="AlphaFoldDB" id="A0A8D0BNT2"/>
<protein>
    <recommendedName>
        <fullName evidence="4">Small ribosomal subunit protein eS28</fullName>
    </recommendedName>
    <alternativeName>
        <fullName evidence="5">40S ribosomal protein S28</fullName>
    </alternativeName>
</protein>
<evidence type="ECO:0000256" key="1">
    <source>
        <dbReference type="ARBA" id="ARBA00005943"/>
    </source>
</evidence>